<dbReference type="AlphaFoldDB" id="A0A9P9JSS6"/>
<evidence type="ECO:0000256" key="2">
    <source>
        <dbReference type="ARBA" id="ARBA00006727"/>
    </source>
</evidence>
<dbReference type="InterPro" id="IPR020846">
    <property type="entry name" value="MFS_dom"/>
</dbReference>
<keyword evidence="4" id="KW-0812">Transmembrane</keyword>
<reference evidence="6" key="1">
    <citation type="journal article" date="2021" name="Nat. Commun.">
        <title>Genetic determinants of endophytism in the Arabidopsis root mycobiome.</title>
        <authorList>
            <person name="Mesny F."/>
            <person name="Miyauchi S."/>
            <person name="Thiergart T."/>
            <person name="Pickel B."/>
            <person name="Atanasova L."/>
            <person name="Karlsson M."/>
            <person name="Huettel B."/>
            <person name="Barry K.W."/>
            <person name="Haridas S."/>
            <person name="Chen C."/>
            <person name="Bauer D."/>
            <person name="Andreopoulos W."/>
            <person name="Pangilinan J."/>
            <person name="LaButti K."/>
            <person name="Riley R."/>
            <person name="Lipzen A."/>
            <person name="Clum A."/>
            <person name="Drula E."/>
            <person name="Henrissat B."/>
            <person name="Kohler A."/>
            <person name="Grigoriev I.V."/>
            <person name="Martin F.M."/>
            <person name="Hacquard S."/>
        </authorList>
    </citation>
    <scope>NUCLEOTIDE SEQUENCE</scope>
    <source>
        <strain evidence="6">MPI-CAGE-AT-0023</strain>
    </source>
</reference>
<dbReference type="Pfam" id="PF12706">
    <property type="entry name" value="Lactamase_B_2"/>
    <property type="match status" value="1"/>
</dbReference>
<feature type="transmembrane region" description="Helical" evidence="4">
    <location>
        <begin position="588"/>
        <end position="610"/>
    </location>
</feature>
<feature type="transmembrane region" description="Helical" evidence="4">
    <location>
        <begin position="419"/>
        <end position="440"/>
    </location>
</feature>
<evidence type="ECO:0000313" key="7">
    <source>
        <dbReference type="Proteomes" id="UP000720189"/>
    </source>
</evidence>
<dbReference type="InterPro" id="IPR036866">
    <property type="entry name" value="RibonucZ/Hydroxyglut_hydro"/>
</dbReference>
<keyword evidence="3" id="KW-0325">Glycoprotein</keyword>
<dbReference type="SUPFAM" id="SSF103473">
    <property type="entry name" value="MFS general substrate transporter"/>
    <property type="match status" value="1"/>
</dbReference>
<dbReference type="InterPro" id="IPR050327">
    <property type="entry name" value="Proton-linked_MCT"/>
</dbReference>
<proteinExistence type="inferred from homology"/>
<dbReference type="PANTHER" id="PTHR11360:SF130">
    <property type="entry name" value="MAJOR FACILITATOR SUPERFAMILY (MFS) PROFILE DOMAIN-CONTAINING PROTEIN-RELATED"/>
    <property type="match status" value="1"/>
</dbReference>
<feature type="transmembrane region" description="Helical" evidence="4">
    <location>
        <begin position="264"/>
        <end position="289"/>
    </location>
</feature>
<evidence type="ECO:0000256" key="1">
    <source>
        <dbReference type="ARBA" id="ARBA00004141"/>
    </source>
</evidence>
<evidence type="ECO:0000313" key="6">
    <source>
        <dbReference type="EMBL" id="KAH7205400.1"/>
    </source>
</evidence>
<comment type="caution">
    <text evidence="6">The sequence shown here is derived from an EMBL/GenBank/DDBJ whole genome shotgun (WGS) entry which is preliminary data.</text>
</comment>
<dbReference type="GO" id="GO:0022857">
    <property type="term" value="F:transmembrane transporter activity"/>
    <property type="evidence" value="ECO:0007669"/>
    <property type="project" value="InterPro"/>
</dbReference>
<dbReference type="Proteomes" id="UP000720189">
    <property type="component" value="Unassembled WGS sequence"/>
</dbReference>
<feature type="transmembrane region" description="Helical" evidence="4">
    <location>
        <begin position="495"/>
        <end position="515"/>
    </location>
</feature>
<feature type="domain" description="Major facilitator superfamily (MFS) profile" evidence="5">
    <location>
        <begin position="264"/>
        <end position="643"/>
    </location>
</feature>
<keyword evidence="4" id="KW-1133">Transmembrane helix</keyword>
<sequence>MSASTFKNKVSITHIGTATAILDIDGITFLTDPFFSPAGSEWPTVGDGVLKVHDDPAIKMEELPHIDAVLLSHENHPDNLDELGRQLLDGRHVVTTDDGAKNLAPRPSVLGFKDWEKREVRISGKAFHITATPCKHWPGHECVGFIVHTEDFGVAPDGRPNAVFFSGDTVYIEELAKIADQYHVAVALMNLGKATFDGFNNEGQPGEPGDALQITMDGRQAARLFRDIEADVLVPMHYESWDHFTQHEEELKKEFEEEGILSNLYVLACFLTIMNTWGMIISFGVFQTYYVSNLHRSRSDISWVGSLAVFFLFFTGIISGRLTDAGYFRITTIIGAFLVVFGTFMTSLSQTYWQILLAQGLCTGLGNGLLLTPMMTLITTYFKRRLPLVMGIAACGSTTGGLIYPSMARTLLPTIGFGWTMRAMGFIQLGTFAIALVSGVPRQSPRKPGPTIDWPVFGEAAFILYLLGAFLAFLGVFFPFFFLSSYAREKQGLSYIDSLNLTLVLNGIGFPARLIPSFIARYTGTMNLFIAFLFSSALCMYTWIPVHSTPGLYVWTVFYSLSVGGVQSLFLAVVAIINSDMSKIGARLGIISAGVGIGALLGSPISGAIISASGGSYVGAQIFSGSTLVVGGLFVLASREMKRRQEGQGLWMKL</sequence>
<feature type="transmembrane region" description="Helical" evidence="4">
    <location>
        <begin position="386"/>
        <end position="407"/>
    </location>
</feature>
<dbReference type="GeneID" id="70226466"/>
<feature type="transmembrane region" description="Helical" evidence="4">
    <location>
        <begin position="527"/>
        <end position="546"/>
    </location>
</feature>
<feature type="transmembrane region" description="Helical" evidence="4">
    <location>
        <begin position="461"/>
        <end position="483"/>
    </location>
</feature>
<evidence type="ECO:0000259" key="5">
    <source>
        <dbReference type="PROSITE" id="PS50850"/>
    </source>
</evidence>
<dbReference type="PANTHER" id="PTHR11360">
    <property type="entry name" value="MONOCARBOXYLATE TRANSPORTER"/>
    <property type="match status" value="1"/>
</dbReference>
<dbReference type="InterPro" id="IPR036259">
    <property type="entry name" value="MFS_trans_sf"/>
</dbReference>
<organism evidence="6 7">
    <name type="scientific">Fusarium redolens</name>
    <dbReference type="NCBI Taxonomy" id="48865"/>
    <lineage>
        <taxon>Eukaryota</taxon>
        <taxon>Fungi</taxon>
        <taxon>Dikarya</taxon>
        <taxon>Ascomycota</taxon>
        <taxon>Pezizomycotina</taxon>
        <taxon>Sordariomycetes</taxon>
        <taxon>Hypocreomycetidae</taxon>
        <taxon>Hypocreales</taxon>
        <taxon>Nectriaceae</taxon>
        <taxon>Fusarium</taxon>
        <taxon>Fusarium redolens species complex</taxon>
    </lineage>
</organism>
<dbReference type="RefSeq" id="XP_046040993.1">
    <property type="nucleotide sequence ID" value="XM_046196512.1"/>
</dbReference>
<feature type="transmembrane region" description="Helical" evidence="4">
    <location>
        <begin position="616"/>
        <end position="637"/>
    </location>
</feature>
<feature type="transmembrane region" description="Helical" evidence="4">
    <location>
        <begin position="352"/>
        <end position="374"/>
    </location>
</feature>
<feature type="transmembrane region" description="Helical" evidence="4">
    <location>
        <begin position="327"/>
        <end position="346"/>
    </location>
</feature>
<protein>
    <submittedName>
        <fullName evidence="6">Major facilitator superfamily domain-containing protein</fullName>
    </submittedName>
</protein>
<dbReference type="Gene3D" id="3.60.15.10">
    <property type="entry name" value="Ribonuclease Z/Hydroxyacylglutathione hydrolase-like"/>
    <property type="match status" value="1"/>
</dbReference>
<dbReference type="SUPFAM" id="SSF56281">
    <property type="entry name" value="Metallo-hydrolase/oxidoreductase"/>
    <property type="match status" value="1"/>
</dbReference>
<dbReference type="OrthoDB" id="332863at2759"/>
<dbReference type="PROSITE" id="PS50850">
    <property type="entry name" value="MFS"/>
    <property type="match status" value="1"/>
</dbReference>
<dbReference type="Pfam" id="PF07690">
    <property type="entry name" value="MFS_1"/>
    <property type="match status" value="1"/>
</dbReference>
<name>A0A9P9JSS6_FUSRE</name>
<accession>A0A9P9JSS6</accession>
<dbReference type="Gene3D" id="1.20.1250.20">
    <property type="entry name" value="MFS general substrate transporter like domains"/>
    <property type="match status" value="2"/>
</dbReference>
<comment type="similarity">
    <text evidence="2">Belongs to the major facilitator superfamily. Monocarboxylate porter (TC 2.A.1.13) family.</text>
</comment>
<dbReference type="CDD" id="cd17352">
    <property type="entry name" value="MFS_MCT_SLC16"/>
    <property type="match status" value="1"/>
</dbReference>
<feature type="transmembrane region" description="Helical" evidence="4">
    <location>
        <begin position="301"/>
        <end position="320"/>
    </location>
</feature>
<keyword evidence="7" id="KW-1185">Reference proteome</keyword>
<comment type="subcellular location">
    <subcellularLocation>
        <location evidence="1">Membrane</location>
        <topology evidence="1">Multi-pass membrane protein</topology>
    </subcellularLocation>
</comment>
<evidence type="ECO:0000256" key="3">
    <source>
        <dbReference type="ARBA" id="ARBA00023180"/>
    </source>
</evidence>
<feature type="transmembrane region" description="Helical" evidence="4">
    <location>
        <begin position="552"/>
        <end position="576"/>
    </location>
</feature>
<dbReference type="InterPro" id="IPR001279">
    <property type="entry name" value="Metallo-B-lactamas"/>
</dbReference>
<dbReference type="GO" id="GO:0016020">
    <property type="term" value="C:membrane"/>
    <property type="evidence" value="ECO:0007669"/>
    <property type="project" value="UniProtKB-SubCell"/>
</dbReference>
<dbReference type="InterPro" id="IPR011701">
    <property type="entry name" value="MFS"/>
</dbReference>
<gene>
    <name evidence="6" type="ORF">BKA55DRAFT_600353</name>
</gene>
<dbReference type="EMBL" id="JAGMUX010000038">
    <property type="protein sequence ID" value="KAH7205400.1"/>
    <property type="molecule type" value="Genomic_DNA"/>
</dbReference>
<keyword evidence="4" id="KW-0472">Membrane</keyword>
<evidence type="ECO:0000256" key="4">
    <source>
        <dbReference type="SAM" id="Phobius"/>
    </source>
</evidence>